<keyword evidence="2" id="KW-1185">Reference proteome</keyword>
<sequence>MLSSGGDPSTPVPEANPHVPRGEIPPVAGVMSRSVPEDPSRRHVMSSLGEGESKSRADAHFLFSVGAVRLFRTGCIGSVSEAIFPSKREDKMVNLHTFLSLSGSISVSIIECLVIPSRPVRLSNRFGSSSRCYFSFALLKKERKINSTFV</sequence>
<evidence type="ECO:0000313" key="2">
    <source>
        <dbReference type="Proteomes" id="UP001234297"/>
    </source>
</evidence>
<reference evidence="1 2" key="1">
    <citation type="journal article" date="2022" name="Hortic Res">
        <title>A haplotype resolved chromosomal level avocado genome allows analysis of novel avocado genes.</title>
        <authorList>
            <person name="Nath O."/>
            <person name="Fletcher S.J."/>
            <person name="Hayward A."/>
            <person name="Shaw L.M."/>
            <person name="Masouleh A.K."/>
            <person name="Furtado A."/>
            <person name="Henry R.J."/>
            <person name="Mitter N."/>
        </authorList>
    </citation>
    <scope>NUCLEOTIDE SEQUENCE [LARGE SCALE GENOMIC DNA]</scope>
    <source>
        <strain evidence="2">cv. Hass</strain>
    </source>
</reference>
<comment type="caution">
    <text evidence="1">The sequence shown here is derived from an EMBL/GenBank/DDBJ whole genome shotgun (WGS) entry which is preliminary data.</text>
</comment>
<organism evidence="1 2">
    <name type="scientific">Persea americana</name>
    <name type="common">Avocado</name>
    <dbReference type="NCBI Taxonomy" id="3435"/>
    <lineage>
        <taxon>Eukaryota</taxon>
        <taxon>Viridiplantae</taxon>
        <taxon>Streptophyta</taxon>
        <taxon>Embryophyta</taxon>
        <taxon>Tracheophyta</taxon>
        <taxon>Spermatophyta</taxon>
        <taxon>Magnoliopsida</taxon>
        <taxon>Magnoliidae</taxon>
        <taxon>Laurales</taxon>
        <taxon>Lauraceae</taxon>
        <taxon>Persea</taxon>
    </lineage>
</organism>
<dbReference type="Proteomes" id="UP001234297">
    <property type="component" value="Chromosome 5"/>
</dbReference>
<evidence type="ECO:0000313" key="1">
    <source>
        <dbReference type="EMBL" id="KAJ8639244.1"/>
    </source>
</evidence>
<name>A0ACC2M0X3_PERAE</name>
<accession>A0ACC2M0X3</accession>
<proteinExistence type="predicted"/>
<dbReference type="EMBL" id="CM056813">
    <property type="protein sequence ID" value="KAJ8639244.1"/>
    <property type="molecule type" value="Genomic_DNA"/>
</dbReference>
<gene>
    <name evidence="1" type="ORF">MRB53_015938</name>
</gene>
<protein>
    <submittedName>
        <fullName evidence="1">Uncharacterized protein</fullName>
    </submittedName>
</protein>